<geneLocation type="plasmid" evidence="1 2">
    <name>lp28-4</name>
</geneLocation>
<keyword evidence="1" id="KW-0614">Plasmid</keyword>
<sequence>MFGKAENTNHYFIPFMLILARGSNDRHKKRREQFYKFRNKSLKSGTYVSRHYN</sequence>
<name>G0AP80_BORBD</name>
<dbReference type="KEGG" id="bbs:BbiDN127_I0030"/>
<reference evidence="1 2" key="2">
    <citation type="journal article" date="2012" name="J. Bacteriol.">
        <title>Whole-Genome Sequences of Borrelia bissettii, Borrelia valaisiana, and Borrelia spielmanii.</title>
        <authorList>
            <person name="Schutzer S.E."/>
            <person name="Fraser-Liggett C.M."/>
            <person name="Qiu W.G."/>
            <person name="Kraiczy P."/>
            <person name="Mongodin E.F."/>
            <person name="Dunn J.J."/>
            <person name="Luft B.J."/>
            <person name="Casjens S.R."/>
        </authorList>
    </citation>
    <scope>NUCLEOTIDE SEQUENCE [LARGE SCALE GENOMIC DNA]</scope>
    <source>
        <strain evidence="1 2">DN127</strain>
    </source>
</reference>
<dbReference type="AlphaFoldDB" id="G0AP80"/>
<dbReference type="HOGENOM" id="CLU_3059085_0_0_12"/>
<proteinExistence type="predicted"/>
<gene>
    <name evidence="1" type="ordered locus">BbiDN127_I0030</name>
</gene>
<dbReference type="EMBL" id="CP002759">
    <property type="protein sequence ID" value="AEL19506.1"/>
    <property type="molecule type" value="Genomic_DNA"/>
</dbReference>
<evidence type="ECO:0000313" key="2">
    <source>
        <dbReference type="Proteomes" id="UP000001634"/>
    </source>
</evidence>
<organism evidence="1 2">
    <name type="scientific">Borrelia bissettiae (strain DSM 17990 / CIP 109136 / DN127)</name>
    <name type="common">Borreliella bissettiae</name>
    <dbReference type="NCBI Taxonomy" id="521010"/>
    <lineage>
        <taxon>Bacteria</taxon>
        <taxon>Pseudomonadati</taxon>
        <taxon>Spirochaetota</taxon>
        <taxon>Spirochaetia</taxon>
        <taxon>Spirochaetales</taxon>
        <taxon>Borreliaceae</taxon>
        <taxon>Borreliella</taxon>
    </lineage>
</organism>
<accession>G0AP80</accession>
<reference key="1">
    <citation type="submission" date="2011-06" db="EMBL/GenBank/DDBJ databases">
        <authorList>
            <person name="Mongodin E.F."/>
            <person name="Casjens S.R."/>
            <person name="Fraser-Liggett C.M."/>
            <person name="Qiu W.-G."/>
            <person name="Dunn J.J."/>
            <person name="Luft B.J."/>
            <person name="Schutzer S.E."/>
        </authorList>
    </citation>
    <scope>NUCLEOTIDE SEQUENCE</scope>
    <source>
        <strain>DN127</strain>
    </source>
</reference>
<protein>
    <submittedName>
        <fullName evidence="1">Uncharacterized protein</fullName>
    </submittedName>
</protein>
<evidence type="ECO:0000313" key="1">
    <source>
        <dbReference type="EMBL" id="AEL19506.1"/>
    </source>
</evidence>
<keyword evidence="2" id="KW-1185">Reference proteome</keyword>
<dbReference type="Proteomes" id="UP000001634">
    <property type="component" value="Plasmid lp28-4"/>
</dbReference>